<accession>A0A0M2STM1</accession>
<keyword evidence="1" id="KW-1133">Transmembrane helix</keyword>
<dbReference type="InterPro" id="IPR051922">
    <property type="entry name" value="Bact_Sporulation_Assoc"/>
</dbReference>
<proteinExistence type="predicted"/>
<dbReference type="PANTHER" id="PTHR30032">
    <property type="entry name" value="N-ACETYLMURAMOYL-L-ALANINE AMIDASE-RELATED"/>
    <property type="match status" value="1"/>
</dbReference>
<name>A0A0M2STM1_9BACI</name>
<dbReference type="RefSeq" id="WP_046523741.1">
    <property type="nucleotide sequence ID" value="NZ_LAYY01000010.1"/>
</dbReference>
<dbReference type="OrthoDB" id="9794671at2"/>
<evidence type="ECO:0000259" key="2">
    <source>
        <dbReference type="Pfam" id="PF08486"/>
    </source>
</evidence>
<dbReference type="AlphaFoldDB" id="A0A0M2STM1"/>
<dbReference type="InterPro" id="IPR013486">
    <property type="entry name" value="SpoIID/LytB"/>
</dbReference>
<dbReference type="InterPro" id="IPR014225">
    <property type="entry name" value="Spore_II_D_firmicutes"/>
</dbReference>
<gene>
    <name evidence="3" type="ORF">WQ57_10600</name>
</gene>
<keyword evidence="1" id="KW-0812">Transmembrane</keyword>
<sequence length="343" mass="37263">MSKINPLFVLAAVLFTVILLIPTMLVLPFMEGKTNGKLAEDIQQPASTPAAKGPSADSAVEVAVFRTAQSSLEKLPLDEYLIGVVAAEMPAEFELEALKAQALAARTYYVKQIMGGGGGKLPQGAQVTDSVAHQVFKNRDELKQLWGSAYSWKMEKITEAVRATDGQILTYEGAPIDATFFSTSNGFTENSEDYWPNAFPYLRSVESPWDVGTPKYTSQTAMPVSEFERKLGVKINGNGEIGKITERTAGNRVAKIEIGGKTLTGKVVREKLSLRSSDFNWSLKGSQVVIETKGFGHGIGMSQYGANGMAAEGKSYKEIVQHYYQGIEIASAEKALTKVMARK</sequence>
<dbReference type="NCBIfam" id="TIGR02870">
    <property type="entry name" value="spore_II_D"/>
    <property type="match status" value="1"/>
</dbReference>
<keyword evidence="4" id="KW-1185">Reference proteome</keyword>
<dbReference type="NCBIfam" id="TIGR02669">
    <property type="entry name" value="SpoIID_LytB"/>
    <property type="match status" value="1"/>
</dbReference>
<organism evidence="3 4">
    <name type="scientific">Mesobacillus campisalis</name>
    <dbReference type="NCBI Taxonomy" id="1408103"/>
    <lineage>
        <taxon>Bacteria</taxon>
        <taxon>Bacillati</taxon>
        <taxon>Bacillota</taxon>
        <taxon>Bacilli</taxon>
        <taxon>Bacillales</taxon>
        <taxon>Bacillaceae</taxon>
        <taxon>Mesobacillus</taxon>
    </lineage>
</organism>
<dbReference type="EMBL" id="LAYY01000010">
    <property type="protein sequence ID" value="KKK37929.1"/>
    <property type="molecule type" value="Genomic_DNA"/>
</dbReference>
<evidence type="ECO:0000256" key="1">
    <source>
        <dbReference type="SAM" id="Phobius"/>
    </source>
</evidence>
<dbReference type="GO" id="GO:0030435">
    <property type="term" value="P:sporulation resulting in formation of a cellular spore"/>
    <property type="evidence" value="ECO:0007669"/>
    <property type="project" value="InterPro"/>
</dbReference>
<dbReference type="GO" id="GO:0030288">
    <property type="term" value="C:outer membrane-bounded periplasmic space"/>
    <property type="evidence" value="ECO:0007669"/>
    <property type="project" value="TreeGrafter"/>
</dbReference>
<evidence type="ECO:0000313" key="4">
    <source>
        <dbReference type="Proteomes" id="UP000034166"/>
    </source>
</evidence>
<dbReference type="InterPro" id="IPR013693">
    <property type="entry name" value="SpoIID/LytB_N"/>
</dbReference>
<comment type="caution">
    <text evidence="3">The sequence shown here is derived from an EMBL/GenBank/DDBJ whole genome shotgun (WGS) entry which is preliminary data.</text>
</comment>
<dbReference type="Proteomes" id="UP000034166">
    <property type="component" value="Unassembled WGS sequence"/>
</dbReference>
<dbReference type="PANTHER" id="PTHR30032:SF4">
    <property type="entry name" value="AMIDASE ENHANCER"/>
    <property type="match status" value="1"/>
</dbReference>
<feature type="transmembrane region" description="Helical" evidence="1">
    <location>
        <begin position="7"/>
        <end position="30"/>
    </location>
</feature>
<feature type="domain" description="Sporulation stage II protein D amidase enhancer LytB N-terminal" evidence="2">
    <location>
        <begin position="70"/>
        <end position="171"/>
    </location>
</feature>
<dbReference type="Pfam" id="PF08486">
    <property type="entry name" value="SpoIID"/>
    <property type="match status" value="1"/>
</dbReference>
<protein>
    <submittedName>
        <fullName evidence="3">Stage II sporulation protein D</fullName>
    </submittedName>
</protein>
<reference evidence="3 4" key="1">
    <citation type="submission" date="2015-04" db="EMBL/GenBank/DDBJ databases">
        <title>Taxonomic description and genome sequence of Bacillus campisalis sp. nov., a novel member of the genus Bacillus isolated from solar saltern.</title>
        <authorList>
            <person name="Mathan Kumar R."/>
            <person name="Kaur G."/>
            <person name="Kumar A."/>
            <person name="Singh N.K."/>
            <person name="Kaur N."/>
            <person name="Kumar N."/>
            <person name="Mayilraj S."/>
        </authorList>
    </citation>
    <scope>NUCLEOTIDE SEQUENCE [LARGE SCALE GENOMIC DNA]</scope>
    <source>
        <strain evidence="3 4">SA2-6</strain>
    </source>
</reference>
<dbReference type="PATRIC" id="fig|1408103.3.peg.2390"/>
<evidence type="ECO:0000313" key="3">
    <source>
        <dbReference type="EMBL" id="KKK37929.1"/>
    </source>
</evidence>
<keyword evidence="1" id="KW-0472">Membrane</keyword>